<dbReference type="InterPro" id="IPR020845">
    <property type="entry name" value="AMP-binding_CS"/>
</dbReference>
<evidence type="ECO:0000256" key="14">
    <source>
        <dbReference type="SAM" id="SignalP"/>
    </source>
</evidence>
<comment type="function">
    <text evidence="13">Catalyzes the conversion of long-chain fatty acids to their active form acyl-CoAs for both synthesis of cellular lipids, and degradation via beta-oxidation.</text>
</comment>
<evidence type="ECO:0000256" key="3">
    <source>
        <dbReference type="ARBA" id="ARBA00022741"/>
    </source>
</evidence>
<evidence type="ECO:0000256" key="8">
    <source>
        <dbReference type="ARBA" id="ARBA00024495"/>
    </source>
</evidence>
<dbReference type="Pfam" id="PF00501">
    <property type="entry name" value="AMP-binding"/>
    <property type="match status" value="1"/>
</dbReference>
<feature type="signal peptide" evidence="14">
    <location>
        <begin position="1"/>
        <end position="33"/>
    </location>
</feature>
<comment type="caution">
    <text evidence="16">The sequence shown here is derived from an EMBL/GenBank/DDBJ whole genome shotgun (WGS) entry which is preliminary data.</text>
</comment>
<sequence length="704" mass="78486">SRCHLSFLGRGRLFGSTITAVLAVALRTHRCVATVSSCAGVCKTPTMSCYCPNWMNESPLEVPINIDHQSDLLKGPEIVHVSKFYKEGIEGKFLSNIAPDARTLYETFRKGAKVSNNGKCLGWRENISKPFQWIHYNETLLRARNFGSGLLGLGFPKANQIFIGIFSQNCPEWILTEQAAYCFSMVVVPLYDTLGPEACSFIINQAEIAVVVVDTDEKCNQLLDRSPKCLRRIIVIRGTRPSTSQKAKNRGVELLTFDEVEKAGASKTFPEQPPKPTDLCTICYTSGTTGLPKGVMLTHGNVVAAISAVLVQLSQYRPSVGDVMISYLPLAHMLERCCENGMYLVGGSVGFYSGNIKFLFEDMKVLKPTIMPSVPRLLNRIYETEMANIVPHFFKRVMFNMALRSKENEIKKGIIRKNSIWDRLVFGALQRNMGGRLRLMITGSAPLAGNVLTFMRCALGCIVVEGYGQTECTAPITLSIQGDMNTEHVGPPIACNLVKLADVPEMEYYATSNQGEICVKGSNIFQGYFKDPDAVSFDDHGWHHTGDIGMWLSNGTLKIIDRKRHIFKLSQGEYIVPEKIETIYHKSQYVKQVFVHGESLKSCIIAIVVPMVDVIKSWAQENGISGTLSVLCANPEVKKLIMDDMTAWGKDGGLKSFEQVKDIYLHPDPFSVQNGLLTPTFKMKRPQVRSYFAPQIEDMYMKLK</sequence>
<name>A0A6G0YI28_APHCR</name>
<comment type="catalytic activity">
    <reaction evidence="9">
        <text>15-hydroxy-(5Z,8Z,11Z,13E)-eicosatetraenoate + ATP + CoA = 15-hydroxy-(5Z,8Z,11Z,13E)-eicosatetraenoyl-CoA + AMP + diphosphate</text>
        <dbReference type="Rhea" id="RHEA:52116"/>
        <dbReference type="ChEBI" id="CHEBI:30616"/>
        <dbReference type="ChEBI" id="CHEBI:33019"/>
        <dbReference type="ChEBI" id="CHEBI:57287"/>
        <dbReference type="ChEBI" id="CHEBI:78832"/>
        <dbReference type="ChEBI" id="CHEBI:136409"/>
        <dbReference type="ChEBI" id="CHEBI:456215"/>
    </reaction>
    <physiologicalReaction direction="left-to-right" evidence="9">
        <dbReference type="Rhea" id="RHEA:52117"/>
    </physiologicalReaction>
</comment>
<evidence type="ECO:0000256" key="5">
    <source>
        <dbReference type="ARBA" id="ARBA00022840"/>
    </source>
</evidence>
<proteinExistence type="inferred from homology"/>
<comment type="similarity">
    <text evidence="1 13">Belongs to the ATP-dependent AMP-binding enzyme family.</text>
</comment>
<dbReference type="AlphaFoldDB" id="A0A6G0YI28"/>
<evidence type="ECO:0000256" key="12">
    <source>
        <dbReference type="ARBA" id="ARBA00049139"/>
    </source>
</evidence>
<dbReference type="PROSITE" id="PS00455">
    <property type="entry name" value="AMP_BINDING"/>
    <property type="match status" value="1"/>
</dbReference>
<evidence type="ECO:0000256" key="6">
    <source>
        <dbReference type="ARBA" id="ARBA00024469"/>
    </source>
</evidence>
<evidence type="ECO:0000256" key="7">
    <source>
        <dbReference type="ARBA" id="ARBA00024484"/>
    </source>
</evidence>
<comment type="catalytic activity">
    <reaction evidence="11">
        <text>(E)-hexadec-2-enoate + ATP + CoA = (2E)-hexadecenoyl-CoA + AMP + diphosphate</text>
        <dbReference type="Rhea" id="RHEA:36139"/>
        <dbReference type="ChEBI" id="CHEBI:30616"/>
        <dbReference type="ChEBI" id="CHEBI:33019"/>
        <dbReference type="ChEBI" id="CHEBI:57287"/>
        <dbReference type="ChEBI" id="CHEBI:61526"/>
        <dbReference type="ChEBI" id="CHEBI:72745"/>
        <dbReference type="ChEBI" id="CHEBI:456215"/>
    </reaction>
    <physiologicalReaction direction="left-to-right" evidence="11">
        <dbReference type="Rhea" id="RHEA:36140"/>
    </physiologicalReaction>
</comment>
<dbReference type="Proteomes" id="UP000478052">
    <property type="component" value="Unassembled WGS sequence"/>
</dbReference>
<dbReference type="GO" id="GO:0047676">
    <property type="term" value="F:arachidonate-CoA ligase activity"/>
    <property type="evidence" value="ECO:0007669"/>
    <property type="project" value="UniProtKB-EC"/>
</dbReference>
<reference evidence="16 17" key="1">
    <citation type="submission" date="2019-08" db="EMBL/GenBank/DDBJ databases">
        <title>Whole genome of Aphis craccivora.</title>
        <authorList>
            <person name="Voronova N.V."/>
            <person name="Shulinski R.S."/>
            <person name="Bandarenka Y.V."/>
            <person name="Zhorov D.G."/>
            <person name="Warner D."/>
        </authorList>
    </citation>
    <scope>NUCLEOTIDE SEQUENCE [LARGE SCALE GENOMIC DNA]</scope>
    <source>
        <strain evidence="16">180601</strain>
        <tissue evidence="16">Whole Body</tissue>
    </source>
</reference>
<dbReference type="Gene3D" id="3.40.50.12780">
    <property type="entry name" value="N-terminal domain of ligase-like"/>
    <property type="match status" value="1"/>
</dbReference>
<keyword evidence="2 13" id="KW-0436">Ligase</keyword>
<dbReference type="EMBL" id="VUJU01003935">
    <property type="protein sequence ID" value="KAF0756130.1"/>
    <property type="molecule type" value="Genomic_DNA"/>
</dbReference>
<keyword evidence="3 13" id="KW-0547">Nucleotide-binding</keyword>
<feature type="chain" id="PRO_5026068063" description="Long-chain-fatty-acid--CoA ligase" evidence="14">
    <location>
        <begin position="34"/>
        <end position="704"/>
    </location>
</feature>
<keyword evidence="5 13" id="KW-0067">ATP-binding</keyword>
<evidence type="ECO:0000256" key="9">
    <source>
        <dbReference type="ARBA" id="ARBA00024532"/>
    </source>
</evidence>
<comment type="catalytic activity">
    <reaction evidence="10">
        <text>(5Z,8Z,11Z,14Z)-eicosatetraenoate + ATP + CoA = (5Z,8Z,11Z,14Z)-eicosatetraenoyl-CoA + AMP + diphosphate</text>
        <dbReference type="Rhea" id="RHEA:19713"/>
        <dbReference type="ChEBI" id="CHEBI:30616"/>
        <dbReference type="ChEBI" id="CHEBI:32395"/>
        <dbReference type="ChEBI" id="CHEBI:33019"/>
        <dbReference type="ChEBI" id="CHEBI:57287"/>
        <dbReference type="ChEBI" id="CHEBI:57368"/>
        <dbReference type="ChEBI" id="CHEBI:456215"/>
        <dbReference type="EC" id="6.2.1.15"/>
    </reaction>
    <physiologicalReaction direction="left-to-right" evidence="10">
        <dbReference type="Rhea" id="RHEA:19714"/>
    </physiologicalReaction>
</comment>
<dbReference type="EC" id="6.2.1.3" evidence="13"/>
<dbReference type="InterPro" id="IPR045311">
    <property type="entry name" value="LC-FACS_euk"/>
</dbReference>
<dbReference type="GO" id="GO:0005783">
    <property type="term" value="C:endoplasmic reticulum"/>
    <property type="evidence" value="ECO:0007669"/>
    <property type="project" value="TreeGrafter"/>
</dbReference>
<evidence type="ECO:0000256" key="2">
    <source>
        <dbReference type="ARBA" id="ARBA00022598"/>
    </source>
</evidence>
<dbReference type="CDD" id="cd05927">
    <property type="entry name" value="LC-FACS_euk"/>
    <property type="match status" value="1"/>
</dbReference>
<accession>A0A6G0YI28</accession>
<keyword evidence="4 13" id="KW-0276">Fatty acid metabolism</keyword>
<feature type="non-terminal residue" evidence="16">
    <location>
        <position position="1"/>
    </location>
</feature>
<dbReference type="OrthoDB" id="1700726at2759"/>
<dbReference type="GO" id="GO:0005524">
    <property type="term" value="F:ATP binding"/>
    <property type="evidence" value="ECO:0007669"/>
    <property type="project" value="UniProtKB-KW"/>
</dbReference>
<evidence type="ECO:0000256" key="13">
    <source>
        <dbReference type="RuleBase" id="RU369030"/>
    </source>
</evidence>
<comment type="catalytic activity">
    <reaction evidence="8">
        <text>12-hydroxy-(5Z,8Z,10E,14Z)-eicosatetraenoate + ATP + CoA = 12-hydroxy-(5Z,8Z,10E,14Z)-eicosatetraenoyl-CoA + AMP + diphosphate</text>
        <dbReference type="Rhea" id="RHEA:52112"/>
        <dbReference type="ChEBI" id="CHEBI:30616"/>
        <dbReference type="ChEBI" id="CHEBI:33019"/>
        <dbReference type="ChEBI" id="CHEBI:57287"/>
        <dbReference type="ChEBI" id="CHEBI:90718"/>
        <dbReference type="ChEBI" id="CHEBI:136408"/>
        <dbReference type="ChEBI" id="CHEBI:456215"/>
    </reaction>
    <physiologicalReaction direction="left-to-right" evidence="8">
        <dbReference type="Rhea" id="RHEA:52113"/>
    </physiologicalReaction>
</comment>
<evidence type="ECO:0000259" key="15">
    <source>
        <dbReference type="Pfam" id="PF00501"/>
    </source>
</evidence>
<comment type="catalytic activity">
    <reaction evidence="6">
        <text>5-hydroxy-(6E,8Z,11Z,14Z)-eicosatetraenoate + ATP + CoA = 5-hydroxy-(6E,8Z,11Z,14Z)-eicosatetraenoyl-CoA + AMP + diphosphate</text>
        <dbReference type="Rhea" id="RHEA:52108"/>
        <dbReference type="ChEBI" id="CHEBI:30616"/>
        <dbReference type="ChEBI" id="CHEBI:33019"/>
        <dbReference type="ChEBI" id="CHEBI:57287"/>
        <dbReference type="ChEBI" id="CHEBI:65341"/>
        <dbReference type="ChEBI" id="CHEBI:136407"/>
        <dbReference type="ChEBI" id="CHEBI:456215"/>
    </reaction>
    <physiologicalReaction direction="left-to-right" evidence="6">
        <dbReference type="Rhea" id="RHEA:52109"/>
    </physiologicalReaction>
</comment>
<keyword evidence="13" id="KW-0443">Lipid metabolism</keyword>
<protein>
    <recommendedName>
        <fullName evidence="13">Long-chain-fatty-acid--CoA ligase</fullName>
        <ecNumber evidence="13">6.2.1.3</ecNumber>
    </recommendedName>
</protein>
<feature type="domain" description="AMP-dependent synthetase/ligase" evidence="15">
    <location>
        <begin position="130"/>
        <end position="529"/>
    </location>
</feature>
<gene>
    <name evidence="16" type="ORF">FWK35_00015329</name>
</gene>
<evidence type="ECO:0000313" key="17">
    <source>
        <dbReference type="Proteomes" id="UP000478052"/>
    </source>
</evidence>
<keyword evidence="17" id="KW-1185">Reference proteome</keyword>
<dbReference type="PANTHER" id="PTHR43272:SF107">
    <property type="entry name" value="LONG-CHAIN-FATTY-ACID--COA LIGASE 5"/>
    <property type="match status" value="1"/>
</dbReference>
<dbReference type="PANTHER" id="PTHR43272">
    <property type="entry name" value="LONG-CHAIN-FATTY-ACID--COA LIGASE"/>
    <property type="match status" value="1"/>
</dbReference>
<comment type="catalytic activity">
    <reaction evidence="12">
        <text>hexadecanoate + ATP + CoA = hexadecanoyl-CoA + AMP + diphosphate</text>
        <dbReference type="Rhea" id="RHEA:30751"/>
        <dbReference type="ChEBI" id="CHEBI:7896"/>
        <dbReference type="ChEBI" id="CHEBI:30616"/>
        <dbReference type="ChEBI" id="CHEBI:33019"/>
        <dbReference type="ChEBI" id="CHEBI:57287"/>
        <dbReference type="ChEBI" id="CHEBI:57379"/>
        <dbReference type="ChEBI" id="CHEBI:456215"/>
    </reaction>
    <physiologicalReaction direction="left-to-right" evidence="12">
        <dbReference type="Rhea" id="RHEA:30752"/>
    </physiologicalReaction>
</comment>
<evidence type="ECO:0000256" key="11">
    <source>
        <dbReference type="ARBA" id="ARBA00024565"/>
    </source>
</evidence>
<dbReference type="InterPro" id="IPR000873">
    <property type="entry name" value="AMP-dep_synth/lig_dom"/>
</dbReference>
<comment type="catalytic activity">
    <reaction evidence="7">
        <text>a long-chain fatty acid + ATP + CoA = a long-chain fatty acyl-CoA + AMP + diphosphate</text>
        <dbReference type="Rhea" id="RHEA:15421"/>
        <dbReference type="ChEBI" id="CHEBI:30616"/>
        <dbReference type="ChEBI" id="CHEBI:33019"/>
        <dbReference type="ChEBI" id="CHEBI:57287"/>
        <dbReference type="ChEBI" id="CHEBI:57560"/>
        <dbReference type="ChEBI" id="CHEBI:83139"/>
        <dbReference type="ChEBI" id="CHEBI:456215"/>
        <dbReference type="EC" id="6.2.1.3"/>
    </reaction>
    <physiologicalReaction direction="left-to-right" evidence="7">
        <dbReference type="Rhea" id="RHEA:15422"/>
    </physiologicalReaction>
</comment>
<dbReference type="GO" id="GO:0016020">
    <property type="term" value="C:membrane"/>
    <property type="evidence" value="ECO:0007669"/>
    <property type="project" value="TreeGrafter"/>
</dbReference>
<keyword evidence="14" id="KW-0732">Signal</keyword>
<evidence type="ECO:0000313" key="16">
    <source>
        <dbReference type="EMBL" id="KAF0756130.1"/>
    </source>
</evidence>
<evidence type="ECO:0000256" key="4">
    <source>
        <dbReference type="ARBA" id="ARBA00022832"/>
    </source>
</evidence>
<evidence type="ECO:0000256" key="1">
    <source>
        <dbReference type="ARBA" id="ARBA00006432"/>
    </source>
</evidence>
<dbReference type="SUPFAM" id="SSF56801">
    <property type="entry name" value="Acetyl-CoA synthetase-like"/>
    <property type="match status" value="1"/>
</dbReference>
<dbReference type="InterPro" id="IPR042099">
    <property type="entry name" value="ANL_N_sf"/>
</dbReference>
<organism evidence="16 17">
    <name type="scientific">Aphis craccivora</name>
    <name type="common">Cowpea aphid</name>
    <dbReference type="NCBI Taxonomy" id="307492"/>
    <lineage>
        <taxon>Eukaryota</taxon>
        <taxon>Metazoa</taxon>
        <taxon>Ecdysozoa</taxon>
        <taxon>Arthropoda</taxon>
        <taxon>Hexapoda</taxon>
        <taxon>Insecta</taxon>
        <taxon>Pterygota</taxon>
        <taxon>Neoptera</taxon>
        <taxon>Paraneoptera</taxon>
        <taxon>Hemiptera</taxon>
        <taxon>Sternorrhyncha</taxon>
        <taxon>Aphidomorpha</taxon>
        <taxon>Aphidoidea</taxon>
        <taxon>Aphididae</taxon>
        <taxon>Aphidini</taxon>
        <taxon>Aphis</taxon>
        <taxon>Aphis</taxon>
    </lineage>
</organism>
<evidence type="ECO:0000256" key="10">
    <source>
        <dbReference type="ARBA" id="ARBA00024548"/>
    </source>
</evidence>